<feature type="transmembrane region" description="Helical" evidence="1">
    <location>
        <begin position="85"/>
        <end position="105"/>
    </location>
</feature>
<keyword evidence="1" id="KW-0812">Transmembrane</keyword>
<dbReference type="Gramene" id="PRQ17518">
    <property type="protein sequence ID" value="PRQ17518"/>
    <property type="gene ID" value="RchiOBHm_Chr7g0195851"/>
</dbReference>
<gene>
    <name evidence="2" type="ORF">RchiOBHm_Chr7g0195851</name>
</gene>
<name>A0A2P6P6F5_ROSCH</name>
<evidence type="ECO:0000313" key="2">
    <source>
        <dbReference type="EMBL" id="PRQ17518.1"/>
    </source>
</evidence>
<keyword evidence="1" id="KW-1133">Transmembrane helix</keyword>
<reference evidence="2 3" key="1">
    <citation type="journal article" date="2018" name="Nat. Genet.">
        <title>The Rosa genome provides new insights in the design of modern roses.</title>
        <authorList>
            <person name="Bendahmane M."/>
        </authorList>
    </citation>
    <scope>NUCLEOTIDE SEQUENCE [LARGE SCALE GENOMIC DNA]</scope>
    <source>
        <strain evidence="3">cv. Old Blush</strain>
    </source>
</reference>
<keyword evidence="1" id="KW-0472">Membrane</keyword>
<feature type="transmembrane region" description="Helical" evidence="1">
    <location>
        <begin position="20"/>
        <end position="44"/>
    </location>
</feature>
<proteinExistence type="predicted"/>
<dbReference type="AlphaFoldDB" id="A0A2P6P6F5"/>
<organism evidence="2 3">
    <name type="scientific">Rosa chinensis</name>
    <name type="common">China rose</name>
    <dbReference type="NCBI Taxonomy" id="74649"/>
    <lineage>
        <taxon>Eukaryota</taxon>
        <taxon>Viridiplantae</taxon>
        <taxon>Streptophyta</taxon>
        <taxon>Embryophyta</taxon>
        <taxon>Tracheophyta</taxon>
        <taxon>Spermatophyta</taxon>
        <taxon>Magnoliopsida</taxon>
        <taxon>eudicotyledons</taxon>
        <taxon>Gunneridae</taxon>
        <taxon>Pentapetalae</taxon>
        <taxon>rosids</taxon>
        <taxon>fabids</taxon>
        <taxon>Rosales</taxon>
        <taxon>Rosaceae</taxon>
        <taxon>Rosoideae</taxon>
        <taxon>Rosoideae incertae sedis</taxon>
        <taxon>Rosa</taxon>
    </lineage>
</organism>
<comment type="caution">
    <text evidence="2">The sequence shown here is derived from an EMBL/GenBank/DDBJ whole genome shotgun (WGS) entry which is preliminary data.</text>
</comment>
<evidence type="ECO:0000313" key="3">
    <source>
        <dbReference type="Proteomes" id="UP000238479"/>
    </source>
</evidence>
<accession>A0A2P6P6F5</accession>
<keyword evidence="3" id="KW-1185">Reference proteome</keyword>
<evidence type="ECO:0000256" key="1">
    <source>
        <dbReference type="SAM" id="Phobius"/>
    </source>
</evidence>
<dbReference type="Proteomes" id="UP000238479">
    <property type="component" value="Chromosome 7"/>
</dbReference>
<sequence length="148" mass="16968">MPPSTISQSPPLIPKMTTRISISITAIALYLTISVLLQLLLALLRCPGRPNPHRPIPTLRSVLLQLLRCPGRPIPLRPIPTLRSLLMTLLSFTILVGINLFHWFLQRSKTHEVDGEIQIDWDTEMKWESRKTRLEEIERSDGFGREKN</sequence>
<dbReference type="EMBL" id="PDCK01000045">
    <property type="protein sequence ID" value="PRQ17518.1"/>
    <property type="molecule type" value="Genomic_DNA"/>
</dbReference>
<protein>
    <submittedName>
        <fullName evidence="2">Uncharacterized protein</fullName>
    </submittedName>
</protein>